<dbReference type="EMBL" id="NQVE01000027">
    <property type="protein sequence ID" value="RAL53468.1"/>
    <property type="molecule type" value="Genomic_DNA"/>
</dbReference>
<dbReference type="InterPro" id="IPR002109">
    <property type="entry name" value="Glutaredoxin"/>
</dbReference>
<feature type="domain" description="Glutaredoxin" evidence="2">
    <location>
        <begin position="208"/>
        <end position="278"/>
    </location>
</feature>
<dbReference type="PANTHER" id="PTHR45669">
    <property type="entry name" value="GLUTAREDOXIN DOMAIN-CONTAINING CYSTEINE-RICH PROTEIN CG12206-RELATED"/>
    <property type="match status" value="1"/>
</dbReference>
<dbReference type="PANTHER" id="PTHR45669:SF22">
    <property type="entry name" value="GLUTAREDOXIN DOMAIN-CONTAINING CYSTEINE-RICH PROTEIN CG12206-RELATED"/>
    <property type="match status" value="1"/>
</dbReference>
<dbReference type="InterPro" id="IPR036249">
    <property type="entry name" value="Thioredoxin-like_sf"/>
</dbReference>
<feature type="region of interest" description="Disordered" evidence="1">
    <location>
        <begin position="42"/>
        <end position="70"/>
    </location>
</feature>
<protein>
    <recommendedName>
        <fullName evidence="2">Glutaredoxin domain-containing protein</fullName>
    </recommendedName>
</protein>
<dbReference type="PROSITE" id="PS51354">
    <property type="entry name" value="GLUTAREDOXIN_2"/>
    <property type="match status" value="1"/>
</dbReference>
<dbReference type="Pfam" id="PF23733">
    <property type="entry name" value="GRXCR1-2_C"/>
    <property type="match status" value="1"/>
</dbReference>
<name>A0A328E9X4_9ASTE</name>
<dbReference type="Proteomes" id="UP000249390">
    <property type="component" value="Unassembled WGS sequence"/>
</dbReference>
<comment type="caution">
    <text evidence="3">The sequence shown here is derived from an EMBL/GenBank/DDBJ whole genome shotgun (WGS) entry which is preliminary data.</text>
</comment>
<reference evidence="3 4" key="1">
    <citation type="submission" date="2018-06" db="EMBL/GenBank/DDBJ databases">
        <title>The Genome of Cuscuta australis (Dodder) Provides Insight into the Evolution of Plant Parasitism.</title>
        <authorList>
            <person name="Liu H."/>
        </authorList>
    </citation>
    <scope>NUCLEOTIDE SEQUENCE [LARGE SCALE GENOMIC DNA]</scope>
    <source>
        <strain evidence="4">cv. Yunnan</strain>
        <tissue evidence="3">Vines</tissue>
    </source>
</reference>
<dbReference type="CDD" id="cd03031">
    <property type="entry name" value="GRX_GRX_like"/>
    <property type="match status" value="1"/>
</dbReference>
<evidence type="ECO:0000259" key="2">
    <source>
        <dbReference type="Pfam" id="PF00462"/>
    </source>
</evidence>
<evidence type="ECO:0000313" key="4">
    <source>
        <dbReference type="Proteomes" id="UP000249390"/>
    </source>
</evidence>
<proteinExistence type="predicted"/>
<dbReference type="Pfam" id="PF00462">
    <property type="entry name" value="Glutaredoxin"/>
    <property type="match status" value="1"/>
</dbReference>
<organism evidence="3 4">
    <name type="scientific">Cuscuta australis</name>
    <dbReference type="NCBI Taxonomy" id="267555"/>
    <lineage>
        <taxon>Eukaryota</taxon>
        <taxon>Viridiplantae</taxon>
        <taxon>Streptophyta</taxon>
        <taxon>Embryophyta</taxon>
        <taxon>Tracheophyta</taxon>
        <taxon>Spermatophyta</taxon>
        <taxon>Magnoliopsida</taxon>
        <taxon>eudicotyledons</taxon>
        <taxon>Gunneridae</taxon>
        <taxon>Pentapetalae</taxon>
        <taxon>asterids</taxon>
        <taxon>lamiids</taxon>
        <taxon>Solanales</taxon>
        <taxon>Convolvulaceae</taxon>
        <taxon>Cuscuteae</taxon>
        <taxon>Cuscuta</taxon>
        <taxon>Cuscuta subgen. Grammica</taxon>
        <taxon>Cuscuta sect. Cleistogrammica</taxon>
    </lineage>
</organism>
<accession>A0A328E9X4</accession>
<keyword evidence="4" id="KW-1185">Reference proteome</keyword>
<gene>
    <name evidence="3" type="ORF">DM860_007140</name>
</gene>
<evidence type="ECO:0000256" key="1">
    <source>
        <dbReference type="SAM" id="MobiDB-lite"/>
    </source>
</evidence>
<dbReference type="SUPFAM" id="SSF52833">
    <property type="entry name" value="Thioredoxin-like"/>
    <property type="match status" value="1"/>
</dbReference>
<dbReference type="Gene3D" id="3.40.30.10">
    <property type="entry name" value="Glutaredoxin"/>
    <property type="match status" value="1"/>
</dbReference>
<dbReference type="AlphaFoldDB" id="A0A328E9X4"/>
<sequence>MGCVSSTLLSQDDEFAQIGGSAAFGHHIVSLTSTTYGLLTLDPPAPSSDDNKNGSSPVRTTAPATPIPPTRFSLGTLFASPFLSEPRSVIKLPEPPSEVINSWELMSGLDSATPLSKSPSQSFSFAALPTSTADSSFRNSPMRLMQMSDKENSNPNFSSDGGAEADDLNVLQPLRLAETVISKKSFNSMYPSLEGFEELCPPNGGNKVVIYTTSLRGVRKTFEACSAVRSVIEGAGVSLCERDISMDKGFREELRELMKGKDSSEVVPPRVFVRGRYIGGAEELLKIADEGRLGDLLQGLPKLRAGYVCEGCGGARFLPCFTCNGSCKMVMVVREDMEEKHGRTVVVRCSDCNENGLVLCPICS</sequence>
<evidence type="ECO:0000313" key="3">
    <source>
        <dbReference type="EMBL" id="RAL53468.1"/>
    </source>
</evidence>